<dbReference type="PANTHER" id="PTHR33973">
    <property type="entry name" value="OS07G0153300 PROTEIN"/>
    <property type="match status" value="1"/>
</dbReference>
<keyword evidence="3" id="KW-1185">Reference proteome</keyword>
<proteinExistence type="predicted"/>
<comment type="caution">
    <text evidence="2">The sequence shown here is derived from an EMBL/GenBank/DDBJ whole genome shotgun (WGS) entry which is preliminary data.</text>
</comment>
<dbReference type="InterPro" id="IPR010775">
    <property type="entry name" value="DUF1365"/>
</dbReference>
<dbReference type="PANTHER" id="PTHR33973:SF4">
    <property type="entry name" value="OS07G0153300 PROTEIN"/>
    <property type="match status" value="1"/>
</dbReference>
<dbReference type="AlphaFoldDB" id="A0A9W9FSL1"/>
<dbReference type="EMBL" id="JAPMSZ010000004">
    <property type="protein sequence ID" value="KAJ5105582.1"/>
    <property type="molecule type" value="Genomic_DNA"/>
</dbReference>
<evidence type="ECO:0000313" key="3">
    <source>
        <dbReference type="Proteomes" id="UP001141434"/>
    </source>
</evidence>
<accession>A0A9W9FSL1</accession>
<reference evidence="2" key="1">
    <citation type="submission" date="2022-11" db="EMBL/GenBank/DDBJ databases">
        <authorList>
            <person name="Petersen C."/>
        </authorList>
    </citation>
    <scope>NUCLEOTIDE SEQUENCE</scope>
    <source>
        <strain evidence="2">IBT 34128</strain>
    </source>
</reference>
<keyword evidence="1" id="KW-1133">Transmembrane helix</keyword>
<feature type="transmembrane region" description="Helical" evidence="1">
    <location>
        <begin position="548"/>
        <end position="573"/>
    </location>
</feature>
<reference evidence="2" key="2">
    <citation type="journal article" date="2023" name="IMA Fungus">
        <title>Comparative genomic study of the Penicillium genus elucidates a diverse pangenome and 15 lateral gene transfer events.</title>
        <authorList>
            <person name="Petersen C."/>
            <person name="Sorensen T."/>
            <person name="Nielsen M.R."/>
            <person name="Sondergaard T.E."/>
            <person name="Sorensen J.L."/>
            <person name="Fitzpatrick D.A."/>
            <person name="Frisvad J.C."/>
            <person name="Nielsen K.L."/>
        </authorList>
    </citation>
    <scope>NUCLEOTIDE SEQUENCE</scope>
    <source>
        <strain evidence="2">IBT 34128</strain>
    </source>
</reference>
<dbReference type="OrthoDB" id="3340520at2759"/>
<name>A0A9W9FSL1_9EURO</name>
<gene>
    <name evidence="2" type="ORF">NUU61_002929</name>
</gene>
<organism evidence="2 3">
    <name type="scientific">Penicillium alfredii</name>
    <dbReference type="NCBI Taxonomy" id="1506179"/>
    <lineage>
        <taxon>Eukaryota</taxon>
        <taxon>Fungi</taxon>
        <taxon>Dikarya</taxon>
        <taxon>Ascomycota</taxon>
        <taxon>Pezizomycotina</taxon>
        <taxon>Eurotiomycetes</taxon>
        <taxon>Eurotiomycetidae</taxon>
        <taxon>Eurotiales</taxon>
        <taxon>Aspergillaceae</taxon>
        <taxon>Penicillium</taxon>
    </lineage>
</organism>
<evidence type="ECO:0000313" key="2">
    <source>
        <dbReference type="EMBL" id="KAJ5105582.1"/>
    </source>
</evidence>
<evidence type="ECO:0000256" key="1">
    <source>
        <dbReference type="SAM" id="Phobius"/>
    </source>
</evidence>
<dbReference type="RefSeq" id="XP_056514578.1">
    <property type="nucleotide sequence ID" value="XM_056653511.1"/>
</dbReference>
<protein>
    <submittedName>
        <fullName evidence="2">Uncharacterized protein</fullName>
    </submittedName>
</protein>
<dbReference type="Pfam" id="PF07103">
    <property type="entry name" value="DUF1365"/>
    <property type="match status" value="1"/>
</dbReference>
<keyword evidence="1" id="KW-0812">Transmembrane</keyword>
<dbReference type="GeneID" id="81392679"/>
<keyword evidence="1" id="KW-0472">Membrane</keyword>
<dbReference type="Proteomes" id="UP001141434">
    <property type="component" value="Unassembled WGS sequence"/>
</dbReference>
<feature type="transmembrane region" description="Helical" evidence="1">
    <location>
        <begin position="585"/>
        <end position="604"/>
    </location>
</feature>
<sequence>MLQVIMLIALLCAGAIGYMLLWLVMAACTREDLILLNTDGPKSFLGQPLLFPAKLAHARRFPDIERYNYWYDYFVVGIPVGLRGRIGNLLSIDNLPAHESHREKCWFTIDPAYYLDRGSGDLCLREKLDIFLESLDEDPRSFPYAYLISTPRFLWWQKSAISYWYLYSSSRELTAMIMEINNSFFEKRNVFFRISGDIGLGMNTPPPTETVCLATMKEMSERQAVRFVSSAPTSKIYKGTWTKRIFASPFEKMEGVFTNTFVDPLPSEPNPRGTLQSTLTSVSAEGRVKVNSRLSSWSKPVNPISASWRDVTHIILRWTHVGAISSPRIIKEALRIRFRGMMEYHKRPEVRPGSIPRNQTVVERALERVFREYLSHITSRCQYPVTVVYAPPRSLHFNRLTFQSPVPPTSSPRTEVTVQPLTPRFYTRIAQYRDVREAFPAMAKSHPTSADHLSCFLWVSDMSALDHLLTATAPAIPELKSAFTRDDPQRPLRLTISKGVIAWLRGSNNETFMDSFCYWSQSQQMQREYQKAVIHHLLANKLPVESQAAVMLCYISLTTVVVYLLLHLLAAFVQSWRLGSVLTNSRYLVTPSVGALVYGGWAMLTKYVGKYYLNPFAWGDGL</sequence>